<gene>
    <name evidence="3" type="ORF">SAMN03159343_1088</name>
</gene>
<evidence type="ECO:0000313" key="4">
    <source>
        <dbReference type="Proteomes" id="UP000198981"/>
    </source>
</evidence>
<dbReference type="AlphaFoldDB" id="A0A1G4XIV0"/>
<dbReference type="EMBL" id="FMUH01000001">
    <property type="protein sequence ID" value="SCX41071.1"/>
    <property type="molecule type" value="Genomic_DNA"/>
</dbReference>
<dbReference type="OrthoDB" id="5194587at2"/>
<dbReference type="STRING" id="1960309.SAMN03159343_1088"/>
<evidence type="ECO:0000313" key="3">
    <source>
        <dbReference type="EMBL" id="SCX41071.1"/>
    </source>
</evidence>
<dbReference type="SUPFAM" id="SSF52091">
    <property type="entry name" value="SpoIIaa-like"/>
    <property type="match status" value="1"/>
</dbReference>
<protein>
    <submittedName>
        <fullName evidence="3">Anti-anti-sigma regulatory factor (Antagonist of anti-sigma factor)</fullName>
    </submittedName>
</protein>
<feature type="domain" description="STAS" evidence="2">
    <location>
        <begin position="80"/>
        <end position="130"/>
    </location>
</feature>
<evidence type="ECO:0000259" key="2">
    <source>
        <dbReference type="PROSITE" id="PS50801"/>
    </source>
</evidence>
<dbReference type="InterPro" id="IPR036513">
    <property type="entry name" value="STAS_dom_sf"/>
</dbReference>
<dbReference type="Proteomes" id="UP000198981">
    <property type="component" value="Unassembled WGS sequence"/>
</dbReference>
<dbReference type="Gene3D" id="3.30.750.24">
    <property type="entry name" value="STAS domain"/>
    <property type="match status" value="1"/>
</dbReference>
<accession>A0A1G4XIV0</accession>
<feature type="region of interest" description="Disordered" evidence="1">
    <location>
        <begin position="1"/>
        <end position="44"/>
    </location>
</feature>
<dbReference type="Pfam" id="PF13466">
    <property type="entry name" value="STAS_2"/>
    <property type="match status" value="1"/>
</dbReference>
<proteinExistence type="predicted"/>
<organism evidence="3 4">
    <name type="scientific">Klenkia marina</name>
    <dbReference type="NCBI Taxonomy" id="1960309"/>
    <lineage>
        <taxon>Bacteria</taxon>
        <taxon>Bacillati</taxon>
        <taxon>Actinomycetota</taxon>
        <taxon>Actinomycetes</taxon>
        <taxon>Geodermatophilales</taxon>
        <taxon>Geodermatophilaceae</taxon>
        <taxon>Klenkia</taxon>
    </lineage>
</organism>
<reference evidence="4" key="1">
    <citation type="submission" date="2016-10" db="EMBL/GenBank/DDBJ databases">
        <authorList>
            <person name="Varghese N."/>
            <person name="Submissions S."/>
        </authorList>
    </citation>
    <scope>NUCLEOTIDE SEQUENCE [LARGE SCALE GENOMIC DNA]</scope>
    <source>
        <strain evidence="4">DSM 45722</strain>
    </source>
</reference>
<keyword evidence="4" id="KW-1185">Reference proteome</keyword>
<dbReference type="InterPro" id="IPR002645">
    <property type="entry name" value="STAS_dom"/>
</dbReference>
<evidence type="ECO:0000256" key="1">
    <source>
        <dbReference type="SAM" id="MobiDB-lite"/>
    </source>
</evidence>
<dbReference type="PROSITE" id="PS50801">
    <property type="entry name" value="STAS"/>
    <property type="match status" value="1"/>
</dbReference>
<dbReference type="CDD" id="cd07043">
    <property type="entry name" value="STAS_anti-anti-sigma_factors"/>
    <property type="match status" value="1"/>
</dbReference>
<sequence length="156" mass="16313">MGRRPNPWQVPAPAGEQQEPAIRPSPASPLGEDPPPGPALPGAAPVRVEDGVLVLTGVVDHRSVAAWRRRHPVLPPVHEVDAAGVTFLNSSGAALLVDAARALRPVLLVLRSPSRAALRPLQVMGLDQLLDVRPGPVGPFAVADLGRSTPRPAPAR</sequence>
<name>A0A1G4XIV0_9ACTN</name>
<dbReference type="InterPro" id="IPR058548">
    <property type="entry name" value="MlaB-like_STAS"/>
</dbReference>